<dbReference type="PANTHER" id="PTHR33567:SF3">
    <property type="entry name" value="CHROMATE ION TRANSPORTER (EUROFUNG)"/>
    <property type="match status" value="1"/>
</dbReference>
<evidence type="ECO:0000256" key="7">
    <source>
        <dbReference type="SAM" id="Phobius"/>
    </source>
</evidence>
<feature type="transmembrane region" description="Helical" evidence="7">
    <location>
        <begin position="371"/>
        <end position="399"/>
    </location>
</feature>
<feature type="transmembrane region" description="Helical" evidence="7">
    <location>
        <begin position="302"/>
        <end position="327"/>
    </location>
</feature>
<dbReference type="EMBL" id="CP025096">
    <property type="protein sequence ID" value="AUD03882.1"/>
    <property type="molecule type" value="Genomic_DNA"/>
</dbReference>
<feature type="transmembrane region" description="Helical" evidence="7">
    <location>
        <begin position="233"/>
        <end position="255"/>
    </location>
</feature>
<comment type="subcellular location">
    <subcellularLocation>
        <location evidence="1">Cell membrane</location>
        <topology evidence="1">Multi-pass membrane protein</topology>
    </subcellularLocation>
</comment>
<organism evidence="8 9">
    <name type="scientific">Spirosoma pollinicola</name>
    <dbReference type="NCBI Taxonomy" id="2057025"/>
    <lineage>
        <taxon>Bacteria</taxon>
        <taxon>Pseudomonadati</taxon>
        <taxon>Bacteroidota</taxon>
        <taxon>Cytophagia</taxon>
        <taxon>Cytophagales</taxon>
        <taxon>Cytophagaceae</taxon>
        <taxon>Spirosoma</taxon>
    </lineage>
</organism>
<evidence type="ECO:0000313" key="8">
    <source>
        <dbReference type="EMBL" id="AUD03882.1"/>
    </source>
</evidence>
<dbReference type="InterPro" id="IPR014047">
    <property type="entry name" value="Chr_Tranpt_l_chain"/>
</dbReference>
<evidence type="ECO:0000313" key="9">
    <source>
        <dbReference type="Proteomes" id="UP000232883"/>
    </source>
</evidence>
<keyword evidence="4 7" id="KW-0812">Transmembrane</keyword>
<comment type="similarity">
    <text evidence="2">Belongs to the chromate ion transporter (CHR) (TC 2.A.51) family.</text>
</comment>
<evidence type="ECO:0000256" key="2">
    <source>
        <dbReference type="ARBA" id="ARBA00005262"/>
    </source>
</evidence>
<keyword evidence="6 7" id="KW-0472">Membrane</keyword>
<evidence type="ECO:0000256" key="4">
    <source>
        <dbReference type="ARBA" id="ARBA00022692"/>
    </source>
</evidence>
<feature type="transmembrane region" description="Helical" evidence="7">
    <location>
        <begin position="200"/>
        <end position="221"/>
    </location>
</feature>
<dbReference type="InterPro" id="IPR003370">
    <property type="entry name" value="Chromate_transpt"/>
</dbReference>
<feature type="transmembrane region" description="Helical" evidence="7">
    <location>
        <begin position="172"/>
        <end position="188"/>
    </location>
</feature>
<dbReference type="PANTHER" id="PTHR33567">
    <property type="entry name" value="CHROMATE ION TRANSPORTER (EUROFUNG)"/>
    <property type="match status" value="1"/>
</dbReference>
<feature type="transmembrane region" description="Helical" evidence="7">
    <location>
        <begin position="88"/>
        <end position="114"/>
    </location>
</feature>
<dbReference type="OrthoDB" id="9788907at2"/>
<sequence length="400" mass="44278">MLPYLSTAQPVRRIRYIIFLKDVLILALTTFGGPQVHLAMFYDRFVQKRRYLTEEELLELNALGQVLPGPTSTQTITAIGFKIGGPNLAYITLLIWVLPAVSLMTAAGMGIYYIEQQKLSLQFARFIQPMAVGFMVVAGYRIGQKVIKNKVSLALALTAAIVAYMFRSPVMTPIVLLVGGLTTALTYKQQERMTKKPLHVQWANFFLWFGVFIGAATLGAYTQLLPVRLFENFYRNGSFVFGGGQVLTPLLYNEFVAFKHYLTREEFLSGLGLVQAVPGPVFAFASYIGALSMRDSGLGGQFWGSFISTAGIFLPGTFFIFFVYRFWEQLKRYRVVRASLEGINAASTGLTAAAAIALFEPMAPHWPSVVVVMVTIGVLLYTKIPPYVLIIVGLVAGIVL</sequence>
<reference evidence="8 9" key="1">
    <citation type="submission" date="2017-11" db="EMBL/GenBank/DDBJ databases">
        <title>Taxonomic description and genome sequences of Spirosoma HA7 sp. nov., isolated from pollen microhabitat of Corylus avellana.</title>
        <authorList>
            <person name="Ambika Manirajan B."/>
            <person name="Suarez C."/>
            <person name="Ratering S."/>
            <person name="Geissler-Plaum R."/>
            <person name="Cardinale M."/>
            <person name="Sylvia S."/>
        </authorList>
    </citation>
    <scope>NUCLEOTIDE SEQUENCE [LARGE SCALE GENOMIC DNA]</scope>
    <source>
        <strain evidence="8 9">HA7</strain>
    </source>
</reference>
<proteinExistence type="inferred from homology"/>
<dbReference type="GO" id="GO:0015109">
    <property type="term" value="F:chromate transmembrane transporter activity"/>
    <property type="evidence" value="ECO:0007669"/>
    <property type="project" value="InterPro"/>
</dbReference>
<keyword evidence="3" id="KW-1003">Cell membrane</keyword>
<dbReference type="Pfam" id="PF02417">
    <property type="entry name" value="Chromate_transp"/>
    <property type="match status" value="2"/>
</dbReference>
<dbReference type="AlphaFoldDB" id="A0A2K8Z1W8"/>
<name>A0A2K8Z1W8_9BACT</name>
<accession>A0A2K8Z1W8</accession>
<dbReference type="GO" id="GO:0005886">
    <property type="term" value="C:plasma membrane"/>
    <property type="evidence" value="ECO:0007669"/>
    <property type="project" value="UniProtKB-SubCell"/>
</dbReference>
<dbReference type="PIRSF" id="PIRSF004810">
    <property type="entry name" value="ChrA"/>
    <property type="match status" value="1"/>
</dbReference>
<dbReference type="RefSeq" id="WP_100989949.1">
    <property type="nucleotide sequence ID" value="NZ_CP025096.1"/>
</dbReference>
<dbReference type="KEGG" id="spir:CWM47_19870"/>
<keyword evidence="5 7" id="KW-1133">Transmembrane helix</keyword>
<gene>
    <name evidence="8" type="ORF">CWM47_19870</name>
</gene>
<feature type="transmembrane region" description="Helical" evidence="7">
    <location>
        <begin position="126"/>
        <end position="143"/>
    </location>
</feature>
<evidence type="ECO:0000256" key="5">
    <source>
        <dbReference type="ARBA" id="ARBA00022989"/>
    </source>
</evidence>
<keyword evidence="9" id="KW-1185">Reference proteome</keyword>
<dbReference type="NCBIfam" id="TIGR00937">
    <property type="entry name" value="2A51"/>
    <property type="match status" value="1"/>
</dbReference>
<evidence type="ECO:0000256" key="6">
    <source>
        <dbReference type="ARBA" id="ARBA00023136"/>
    </source>
</evidence>
<feature type="transmembrane region" description="Helical" evidence="7">
    <location>
        <begin position="23"/>
        <end position="42"/>
    </location>
</feature>
<evidence type="ECO:0000256" key="3">
    <source>
        <dbReference type="ARBA" id="ARBA00022475"/>
    </source>
</evidence>
<protein>
    <submittedName>
        <fullName evidence="8">Chromate transporter</fullName>
    </submittedName>
</protein>
<evidence type="ECO:0000256" key="1">
    <source>
        <dbReference type="ARBA" id="ARBA00004651"/>
    </source>
</evidence>
<feature type="transmembrane region" description="Helical" evidence="7">
    <location>
        <begin position="339"/>
        <end position="359"/>
    </location>
</feature>
<feature type="transmembrane region" description="Helical" evidence="7">
    <location>
        <begin position="267"/>
        <end position="290"/>
    </location>
</feature>
<dbReference type="Proteomes" id="UP000232883">
    <property type="component" value="Chromosome"/>
</dbReference>